<gene>
    <name evidence="2" type="ORF">OSB1V03_LOCUS1205</name>
</gene>
<dbReference type="Proteomes" id="UP000759131">
    <property type="component" value="Unassembled WGS sequence"/>
</dbReference>
<feature type="compositionally biased region" description="Low complexity" evidence="1">
    <location>
        <begin position="1"/>
        <end position="19"/>
    </location>
</feature>
<reference evidence="2" key="1">
    <citation type="submission" date="2020-11" db="EMBL/GenBank/DDBJ databases">
        <authorList>
            <person name="Tran Van P."/>
        </authorList>
    </citation>
    <scope>NUCLEOTIDE SEQUENCE</scope>
</reference>
<name>A0A7R9KCV1_9ACAR</name>
<keyword evidence="3" id="KW-1185">Reference proteome</keyword>
<evidence type="ECO:0000313" key="2">
    <source>
        <dbReference type="EMBL" id="CAD7620724.1"/>
    </source>
</evidence>
<protein>
    <submittedName>
        <fullName evidence="2">Uncharacterized protein</fullName>
    </submittedName>
</protein>
<organism evidence="2">
    <name type="scientific">Medioppia subpectinata</name>
    <dbReference type="NCBI Taxonomy" id="1979941"/>
    <lineage>
        <taxon>Eukaryota</taxon>
        <taxon>Metazoa</taxon>
        <taxon>Ecdysozoa</taxon>
        <taxon>Arthropoda</taxon>
        <taxon>Chelicerata</taxon>
        <taxon>Arachnida</taxon>
        <taxon>Acari</taxon>
        <taxon>Acariformes</taxon>
        <taxon>Sarcoptiformes</taxon>
        <taxon>Oribatida</taxon>
        <taxon>Brachypylina</taxon>
        <taxon>Oppioidea</taxon>
        <taxon>Oppiidae</taxon>
        <taxon>Medioppia</taxon>
    </lineage>
</organism>
<proteinExistence type="predicted"/>
<sequence>MRATSATNANTGCANTAPNGDKLLQTEPHKQFNAFNDGIKESAAVVREKRSQRGQQQYFHYQYEPYNRSNYYTPGTAGSEQPFM</sequence>
<accession>A0A7R9KCV1</accession>
<evidence type="ECO:0000256" key="1">
    <source>
        <dbReference type="SAM" id="MobiDB-lite"/>
    </source>
</evidence>
<evidence type="ECO:0000313" key="3">
    <source>
        <dbReference type="Proteomes" id="UP000759131"/>
    </source>
</evidence>
<dbReference type="EMBL" id="OC854900">
    <property type="protein sequence ID" value="CAD7620724.1"/>
    <property type="molecule type" value="Genomic_DNA"/>
</dbReference>
<dbReference type="AlphaFoldDB" id="A0A7R9KCV1"/>
<dbReference type="EMBL" id="CAJPIZ010000325">
    <property type="protein sequence ID" value="CAG2101154.1"/>
    <property type="molecule type" value="Genomic_DNA"/>
</dbReference>
<feature type="region of interest" description="Disordered" evidence="1">
    <location>
        <begin position="1"/>
        <end position="24"/>
    </location>
</feature>